<dbReference type="EMBL" id="FSRG01000006">
    <property type="protein sequence ID" value="SIO25590.1"/>
    <property type="molecule type" value="Genomic_DNA"/>
</dbReference>
<dbReference type="OrthoDB" id="4070623at2"/>
<protein>
    <recommendedName>
        <fullName evidence="3">Phage protein D</fullName>
    </recommendedName>
</protein>
<keyword evidence="2" id="KW-1185">Reference proteome</keyword>
<proteinExistence type="predicted"/>
<reference evidence="2" key="1">
    <citation type="submission" date="2016-11" db="EMBL/GenBank/DDBJ databases">
        <authorList>
            <person name="Varghese N."/>
            <person name="Submissions S."/>
        </authorList>
    </citation>
    <scope>NUCLEOTIDE SEQUENCE [LARGE SCALE GENOMIC DNA]</scope>
    <source>
        <strain evidence="2">DSM 17456</strain>
    </source>
</reference>
<dbReference type="STRING" id="1121457.SAMN02745161_2324"/>
<organism evidence="1 2">
    <name type="scientific">Halodesulfovibrio marinisediminis DSM 17456</name>
    <dbReference type="NCBI Taxonomy" id="1121457"/>
    <lineage>
        <taxon>Bacteria</taxon>
        <taxon>Pseudomonadati</taxon>
        <taxon>Thermodesulfobacteriota</taxon>
        <taxon>Desulfovibrionia</taxon>
        <taxon>Desulfovibrionales</taxon>
        <taxon>Desulfovibrionaceae</taxon>
        <taxon>Halodesulfovibrio</taxon>
    </lineage>
</organism>
<dbReference type="RefSeq" id="WP_074217105.1">
    <property type="nucleotide sequence ID" value="NZ_FSRG01000006.1"/>
</dbReference>
<gene>
    <name evidence="1" type="ORF">SAMN02745161_2324</name>
</gene>
<sequence length="327" mass="35546">MVGYALDYQITANGKDITKLLQEHSAEISITDAAGNESDKLSIKLNDPGIAFPQTGAELAVYMGEKNSLWAMGKYVVDEVSLSFPPNSMTISANAAPFEKSSTGFSPLQSQKIRSFPAGTINTLVSSIASEHGLEPAVSPSLVQVELQHIDQIDESDMHLLTRIAKEHDAISKVNGGKLLFVERGEGKNTQGKKMPVIKLTKQQVTRGSAKLSLRGAFKKVIATYRDIGGSENVELVVGKEEPTFRIKGMYANKEAALLAAKKRLKMYERGKWTLSLTLPFNPDLVAESRVVLEQFRTGLDGEWSITKATHTMSSSGAVTSIEGERS</sequence>
<evidence type="ECO:0000313" key="1">
    <source>
        <dbReference type="EMBL" id="SIO25590.1"/>
    </source>
</evidence>
<dbReference type="Proteomes" id="UP000184694">
    <property type="component" value="Unassembled WGS sequence"/>
</dbReference>
<dbReference type="SUPFAM" id="SSF69279">
    <property type="entry name" value="Phage tail proteins"/>
    <property type="match status" value="1"/>
</dbReference>
<evidence type="ECO:0000313" key="2">
    <source>
        <dbReference type="Proteomes" id="UP000184694"/>
    </source>
</evidence>
<evidence type="ECO:0008006" key="3">
    <source>
        <dbReference type="Google" id="ProtNLM"/>
    </source>
</evidence>
<accession>A0A1N6I0P0</accession>
<dbReference type="AlphaFoldDB" id="A0A1N6I0P0"/>
<name>A0A1N6I0P0_9BACT</name>